<keyword evidence="2" id="KW-1133">Transmembrane helix</keyword>
<reference evidence="3" key="1">
    <citation type="journal article" date="2014" name="Int. J. Syst. Evol. Microbiol.">
        <title>Complete genome sequence of Corynebacterium casei LMG S-19264T (=DSM 44701T), isolated from a smear-ripened cheese.</title>
        <authorList>
            <consortium name="US DOE Joint Genome Institute (JGI-PGF)"/>
            <person name="Walter F."/>
            <person name="Albersmeier A."/>
            <person name="Kalinowski J."/>
            <person name="Ruckert C."/>
        </authorList>
    </citation>
    <scope>NUCLEOTIDE SEQUENCE</scope>
    <source>
        <strain evidence="3">CGMCC 1.15290</strain>
    </source>
</reference>
<evidence type="ECO:0000313" key="4">
    <source>
        <dbReference type="Proteomes" id="UP000627292"/>
    </source>
</evidence>
<reference evidence="3" key="2">
    <citation type="submission" date="2020-09" db="EMBL/GenBank/DDBJ databases">
        <authorList>
            <person name="Sun Q."/>
            <person name="Zhou Y."/>
        </authorList>
    </citation>
    <scope>NUCLEOTIDE SEQUENCE</scope>
    <source>
        <strain evidence="3">CGMCC 1.15290</strain>
    </source>
</reference>
<gene>
    <name evidence="3" type="ORF">GCM10011379_11360</name>
</gene>
<keyword evidence="4" id="KW-1185">Reference proteome</keyword>
<protein>
    <submittedName>
        <fullName evidence="3">Uncharacterized protein</fullName>
    </submittedName>
</protein>
<evidence type="ECO:0000313" key="3">
    <source>
        <dbReference type="EMBL" id="GGH61917.1"/>
    </source>
</evidence>
<dbReference type="EMBL" id="BMIB01000001">
    <property type="protein sequence ID" value="GGH61917.1"/>
    <property type="molecule type" value="Genomic_DNA"/>
</dbReference>
<keyword evidence="2" id="KW-0812">Transmembrane</keyword>
<organism evidence="3 4">
    <name type="scientific">Filimonas zeae</name>
    <dbReference type="NCBI Taxonomy" id="1737353"/>
    <lineage>
        <taxon>Bacteria</taxon>
        <taxon>Pseudomonadati</taxon>
        <taxon>Bacteroidota</taxon>
        <taxon>Chitinophagia</taxon>
        <taxon>Chitinophagales</taxon>
        <taxon>Chitinophagaceae</taxon>
        <taxon>Filimonas</taxon>
    </lineage>
</organism>
<accession>A0A917MSN3</accession>
<feature type="region of interest" description="Disordered" evidence="1">
    <location>
        <begin position="136"/>
        <end position="158"/>
    </location>
</feature>
<feature type="compositionally biased region" description="Low complexity" evidence="1">
    <location>
        <begin position="143"/>
        <end position="157"/>
    </location>
</feature>
<dbReference type="Proteomes" id="UP000627292">
    <property type="component" value="Unassembled WGS sequence"/>
</dbReference>
<evidence type="ECO:0000256" key="2">
    <source>
        <dbReference type="SAM" id="Phobius"/>
    </source>
</evidence>
<proteinExistence type="predicted"/>
<dbReference type="AlphaFoldDB" id="A0A917MSN3"/>
<keyword evidence="2" id="KW-0472">Membrane</keyword>
<feature type="transmembrane region" description="Helical" evidence="2">
    <location>
        <begin position="12"/>
        <end position="33"/>
    </location>
</feature>
<evidence type="ECO:0000256" key="1">
    <source>
        <dbReference type="SAM" id="MobiDB-lite"/>
    </source>
</evidence>
<comment type="caution">
    <text evidence="3">The sequence shown here is derived from an EMBL/GenBank/DDBJ whole genome shotgun (WGS) entry which is preliminary data.</text>
</comment>
<sequence>MNYKKSDIATLMGKFFGFAVVFGIPILIIWGLISIYSNANAEKEAREKQAWLQDSIRSAREDSLRPIINAGTDKYGWGYRKEEEAMTSDTTYTAFRYSDEEVITGGHWEDRTKTTATTHTAVVQNRQRYSNKTTLGRILNGPKSKTTTSTTVTSSTSPEWVTNKGHMKIVLTRKADGPSKAIVYCTSGEYNVNFSSVRIRFDKSKPVTFSITPCSYDSNDTDGFIIDNTRKFISRLKDASTMLLEDSGGNKEIIYTFQVSGLTWEY</sequence>
<name>A0A917MSN3_9BACT</name>